<dbReference type="GO" id="GO:0048038">
    <property type="term" value="F:quinone binding"/>
    <property type="evidence" value="ECO:0007669"/>
    <property type="project" value="UniProtKB-UniRule"/>
</dbReference>
<evidence type="ECO:0000256" key="1">
    <source>
        <dbReference type="ARBA" id="ARBA00005698"/>
    </source>
</evidence>
<dbReference type="PANTHER" id="PTHR33269:SF17">
    <property type="entry name" value="NADH-UBIQUINONE OXIDOREDUCTASE CHAIN 6"/>
    <property type="match status" value="1"/>
</dbReference>
<sequence>MTSFLTDGLIHAAFWVVVGLTFGGAVLAVFPRNIVYNVLGLIVCLSGVAGLFLYLGSFFLALMQLLIYVGAICVAIVFAIMLSPPLHLEAPKRRIPKLVLSAGAAGLFFAAIAAVSWKTAWKPAAQRGTDWSITTIGHFLLTKYSLVFEVISLVLLVAIIGAILTTGFSRRLSS</sequence>
<dbReference type="EMBL" id="FQVB01000019">
    <property type="protein sequence ID" value="SHF49710.1"/>
    <property type="molecule type" value="Genomic_DNA"/>
</dbReference>
<protein>
    <recommendedName>
        <fullName evidence="2">NADH-quinone oxidoreductase subunit J</fullName>
        <ecNumber evidence="2">7.1.1.-</ecNumber>
    </recommendedName>
</protein>
<feature type="transmembrane region" description="Helical" evidence="2">
    <location>
        <begin position="12"/>
        <end position="31"/>
    </location>
</feature>
<feature type="transmembrane region" description="Helical" evidence="2">
    <location>
        <begin position="38"/>
        <end position="59"/>
    </location>
</feature>
<dbReference type="GO" id="GO:0008137">
    <property type="term" value="F:NADH dehydrogenase (ubiquinone) activity"/>
    <property type="evidence" value="ECO:0007669"/>
    <property type="project" value="UniProtKB-UniRule"/>
</dbReference>
<keyword evidence="2" id="KW-0520">NAD</keyword>
<evidence type="ECO:0000313" key="3">
    <source>
        <dbReference type="EMBL" id="SHF49710.1"/>
    </source>
</evidence>
<comment type="function">
    <text evidence="2">NDH-1 shuttles electrons from NADH, via FMN and iron-sulfur (Fe-S) centers, to quinones in the respiratory chain. Couples the redox reaction to proton translocation (for every two electrons transferred, four hydrogen ions are translocated across the cytoplasmic membrane), and thus conserves the redox energy in a proton gradient.</text>
</comment>
<dbReference type="PANTHER" id="PTHR33269">
    <property type="entry name" value="NADH-UBIQUINONE OXIDOREDUCTASE CHAIN 6"/>
    <property type="match status" value="1"/>
</dbReference>
<dbReference type="RefSeq" id="WP_073039085.1">
    <property type="nucleotide sequence ID" value="NZ_FQVB01000019.1"/>
</dbReference>
<dbReference type="Proteomes" id="UP000184076">
    <property type="component" value="Unassembled WGS sequence"/>
</dbReference>
<dbReference type="OrthoDB" id="5405547at2"/>
<comment type="similarity">
    <text evidence="1 2">Belongs to the complex I subunit 6 family.</text>
</comment>
<dbReference type="GO" id="GO:0005886">
    <property type="term" value="C:plasma membrane"/>
    <property type="evidence" value="ECO:0007669"/>
    <property type="project" value="UniProtKB-SubCell"/>
</dbReference>
<dbReference type="STRING" id="1121391.SAMN02745206_02100"/>
<organism evidence="3 4">
    <name type="scientific">Desulfacinum infernum DSM 9756</name>
    <dbReference type="NCBI Taxonomy" id="1121391"/>
    <lineage>
        <taxon>Bacteria</taxon>
        <taxon>Pseudomonadati</taxon>
        <taxon>Thermodesulfobacteriota</taxon>
        <taxon>Syntrophobacteria</taxon>
        <taxon>Syntrophobacterales</taxon>
        <taxon>Syntrophobacteraceae</taxon>
        <taxon>Desulfacinum</taxon>
    </lineage>
</organism>
<dbReference type="InterPro" id="IPR042106">
    <property type="entry name" value="Nuo/plastoQ_OxRdtase_6_NuoJ"/>
</dbReference>
<name>A0A1M5C4V5_9BACT</name>
<dbReference type="EC" id="7.1.1.-" evidence="2"/>
<feature type="transmembrane region" description="Helical" evidence="2">
    <location>
        <begin position="146"/>
        <end position="168"/>
    </location>
</feature>
<comment type="subcellular location">
    <subcellularLocation>
        <location evidence="2">Cell membrane</location>
        <topology evidence="2">Multi-pass membrane protein</topology>
    </subcellularLocation>
</comment>
<dbReference type="AlphaFoldDB" id="A0A1M5C4V5"/>
<dbReference type="InterPro" id="IPR001457">
    <property type="entry name" value="NADH_UbQ/plastoQ_OxRdtase_su6"/>
</dbReference>
<comment type="catalytic activity">
    <reaction evidence="2">
        <text>a quinone + NADH + 5 H(+)(in) = a quinol + NAD(+) + 4 H(+)(out)</text>
        <dbReference type="Rhea" id="RHEA:57888"/>
        <dbReference type="ChEBI" id="CHEBI:15378"/>
        <dbReference type="ChEBI" id="CHEBI:24646"/>
        <dbReference type="ChEBI" id="CHEBI:57540"/>
        <dbReference type="ChEBI" id="CHEBI:57945"/>
        <dbReference type="ChEBI" id="CHEBI:132124"/>
    </reaction>
</comment>
<gene>
    <name evidence="3" type="ORF">SAMN02745206_02100</name>
</gene>
<keyword evidence="2" id="KW-0874">Quinone</keyword>
<evidence type="ECO:0000313" key="4">
    <source>
        <dbReference type="Proteomes" id="UP000184076"/>
    </source>
</evidence>
<dbReference type="Gene3D" id="1.20.120.1200">
    <property type="entry name" value="NADH-ubiquinone/plastoquinone oxidoreductase chain 6, subunit NuoJ"/>
    <property type="match status" value="1"/>
</dbReference>
<keyword evidence="4" id="KW-1185">Reference proteome</keyword>
<keyword evidence="2" id="KW-1133">Transmembrane helix</keyword>
<proteinExistence type="inferred from homology"/>
<keyword evidence="2" id="KW-1003">Cell membrane</keyword>
<keyword evidence="2" id="KW-0472">Membrane</keyword>
<feature type="transmembrane region" description="Helical" evidence="2">
    <location>
        <begin position="98"/>
        <end position="117"/>
    </location>
</feature>
<feature type="transmembrane region" description="Helical" evidence="2">
    <location>
        <begin position="65"/>
        <end position="86"/>
    </location>
</feature>
<accession>A0A1M5C4V5</accession>
<reference evidence="4" key="1">
    <citation type="submission" date="2016-11" db="EMBL/GenBank/DDBJ databases">
        <authorList>
            <person name="Varghese N."/>
            <person name="Submissions S."/>
        </authorList>
    </citation>
    <scope>NUCLEOTIDE SEQUENCE [LARGE SCALE GENOMIC DNA]</scope>
    <source>
        <strain evidence="4">DSM 9756</strain>
    </source>
</reference>
<evidence type="ECO:0000256" key="2">
    <source>
        <dbReference type="RuleBase" id="RU004429"/>
    </source>
</evidence>
<dbReference type="Pfam" id="PF00499">
    <property type="entry name" value="Oxidored_q3"/>
    <property type="match status" value="1"/>
</dbReference>
<keyword evidence="2" id="KW-0812">Transmembrane</keyword>